<evidence type="ECO:0000313" key="4">
    <source>
        <dbReference type="Proteomes" id="UP000215433"/>
    </source>
</evidence>
<keyword evidence="4" id="KW-1185">Reference proteome</keyword>
<dbReference type="EMBL" id="NEWD01000053">
    <property type="protein sequence ID" value="OXM99248.1"/>
    <property type="molecule type" value="Genomic_DNA"/>
</dbReference>
<dbReference type="Gene3D" id="2.160.10.10">
    <property type="entry name" value="Hexapeptide repeat proteins"/>
    <property type="match status" value="1"/>
</dbReference>
<keyword evidence="2" id="KW-0677">Repeat</keyword>
<dbReference type="SUPFAM" id="SSF51161">
    <property type="entry name" value="Trimeric LpxA-like enzymes"/>
    <property type="match status" value="1"/>
</dbReference>
<evidence type="ECO:0000256" key="1">
    <source>
        <dbReference type="ARBA" id="ARBA00022679"/>
    </source>
</evidence>
<dbReference type="InterPro" id="IPR018357">
    <property type="entry name" value="Hexapep_transf_CS"/>
</dbReference>
<evidence type="ECO:0000313" key="3">
    <source>
        <dbReference type="EMBL" id="OXM99248.1"/>
    </source>
</evidence>
<dbReference type="GO" id="GO:0016740">
    <property type="term" value="F:transferase activity"/>
    <property type="evidence" value="ECO:0007669"/>
    <property type="project" value="UniProtKB-KW"/>
</dbReference>
<organism evidence="3 4">
    <name type="scientific">Bifidobacterium vansinderenii</name>
    <dbReference type="NCBI Taxonomy" id="1984871"/>
    <lineage>
        <taxon>Bacteria</taxon>
        <taxon>Bacillati</taxon>
        <taxon>Actinomycetota</taxon>
        <taxon>Actinomycetes</taxon>
        <taxon>Bifidobacteriales</taxon>
        <taxon>Bifidobacteriaceae</taxon>
        <taxon>Bifidobacterium</taxon>
    </lineage>
</organism>
<dbReference type="InterPro" id="IPR051159">
    <property type="entry name" value="Hexapeptide_acetyltransf"/>
</dbReference>
<dbReference type="AlphaFoldDB" id="A0A229VUH3"/>
<keyword evidence="1 3" id="KW-0808">Transferase</keyword>
<dbReference type="PANTHER" id="PTHR23416">
    <property type="entry name" value="SIALIC ACID SYNTHASE-RELATED"/>
    <property type="match status" value="1"/>
</dbReference>
<evidence type="ECO:0000256" key="2">
    <source>
        <dbReference type="ARBA" id="ARBA00022737"/>
    </source>
</evidence>
<sequence>MLMNFLHKLGAAPNRIKWLLTARSLHRIGRGSHVRPGFEVHGPQYMTIGESFSAGRFVSLQTWKVDEVVDPDLFIGDQVVIADFGFISCAQKVSIGNGTLLGVNAFITDNSHGSNSFPELSVAPNERKIYSKGPVIIGKNVWIGRNVCVLPGVTIGDGAIIGANAVVTHDIPAYTVAAGVPAQVVRHLDSVM</sequence>
<gene>
    <name evidence="3" type="ORF">Tam10B_2510</name>
</gene>
<dbReference type="PROSITE" id="PS00101">
    <property type="entry name" value="HEXAPEP_TRANSFERASES"/>
    <property type="match status" value="1"/>
</dbReference>
<dbReference type="Pfam" id="PF00132">
    <property type="entry name" value="Hexapep"/>
    <property type="match status" value="1"/>
</dbReference>
<dbReference type="InterPro" id="IPR011004">
    <property type="entry name" value="Trimer_LpxA-like_sf"/>
</dbReference>
<comment type="caution">
    <text evidence="3">The sequence shown here is derived from an EMBL/GenBank/DDBJ whole genome shotgun (WGS) entry which is preliminary data.</text>
</comment>
<dbReference type="CDD" id="cd04647">
    <property type="entry name" value="LbH_MAT_like"/>
    <property type="match status" value="1"/>
</dbReference>
<dbReference type="Proteomes" id="UP000215433">
    <property type="component" value="Unassembled WGS sequence"/>
</dbReference>
<dbReference type="InterPro" id="IPR001451">
    <property type="entry name" value="Hexapep"/>
</dbReference>
<proteinExistence type="predicted"/>
<accession>A0A229VUH3</accession>
<protein>
    <submittedName>
        <fullName evidence="3">Acetyltransferase</fullName>
    </submittedName>
</protein>
<reference evidence="3 4" key="1">
    <citation type="submission" date="2017-05" db="EMBL/GenBank/DDBJ databases">
        <title>Bifidobacterium vansinderenii sp. nov.</title>
        <authorList>
            <person name="Lugli G.A."/>
            <person name="Duranti S."/>
            <person name="Mangifesta M."/>
        </authorList>
    </citation>
    <scope>NUCLEOTIDE SEQUENCE [LARGE SCALE GENOMIC DNA]</scope>
    <source>
        <strain evidence="3 4">Tam10B</strain>
    </source>
</reference>
<name>A0A229VUH3_9BIFI</name>
<dbReference type="PANTHER" id="PTHR23416:SF78">
    <property type="entry name" value="LIPOPOLYSACCHARIDE BIOSYNTHESIS O-ACETYL TRANSFERASE WBBJ-RELATED"/>
    <property type="match status" value="1"/>
</dbReference>